<dbReference type="SUPFAM" id="SSF51735">
    <property type="entry name" value="NAD(P)-binding Rossmann-fold domains"/>
    <property type="match status" value="1"/>
</dbReference>
<organism evidence="1 2">
    <name type="scientific">Rhodanobacter ginsengisoli</name>
    <dbReference type="NCBI Taxonomy" id="418646"/>
    <lineage>
        <taxon>Bacteria</taxon>
        <taxon>Pseudomonadati</taxon>
        <taxon>Pseudomonadota</taxon>
        <taxon>Gammaproteobacteria</taxon>
        <taxon>Lysobacterales</taxon>
        <taxon>Rhodanobacteraceae</taxon>
        <taxon>Rhodanobacter</taxon>
    </lineage>
</organism>
<evidence type="ECO:0000313" key="2">
    <source>
        <dbReference type="Proteomes" id="UP001596114"/>
    </source>
</evidence>
<protein>
    <submittedName>
        <fullName evidence="1">SDR family NAD(P)-dependent oxidoreductase</fullName>
    </submittedName>
</protein>
<dbReference type="PANTHER" id="PTHR43544:SF2">
    <property type="entry name" value="OXIDOREDUCTASE"/>
    <property type="match status" value="1"/>
</dbReference>
<comment type="caution">
    <text evidence="1">The sequence shown here is derived from an EMBL/GenBank/DDBJ whole genome shotgun (WGS) entry which is preliminary data.</text>
</comment>
<dbReference type="InterPro" id="IPR036291">
    <property type="entry name" value="NAD(P)-bd_dom_sf"/>
</dbReference>
<dbReference type="Pfam" id="PF00106">
    <property type="entry name" value="adh_short"/>
    <property type="match status" value="1"/>
</dbReference>
<dbReference type="PANTHER" id="PTHR43544">
    <property type="entry name" value="SHORT-CHAIN DEHYDROGENASE/REDUCTASE"/>
    <property type="match status" value="1"/>
</dbReference>
<dbReference type="Gene3D" id="3.40.50.720">
    <property type="entry name" value="NAD(P)-binding Rossmann-like Domain"/>
    <property type="match status" value="2"/>
</dbReference>
<dbReference type="RefSeq" id="WP_377319492.1">
    <property type="nucleotide sequence ID" value="NZ_JBHSNF010000002.1"/>
</dbReference>
<reference evidence="2" key="1">
    <citation type="journal article" date="2019" name="Int. J. Syst. Evol. Microbiol.">
        <title>The Global Catalogue of Microorganisms (GCM) 10K type strain sequencing project: providing services to taxonomists for standard genome sequencing and annotation.</title>
        <authorList>
            <consortium name="The Broad Institute Genomics Platform"/>
            <consortium name="The Broad Institute Genome Sequencing Center for Infectious Disease"/>
            <person name="Wu L."/>
            <person name="Ma J."/>
        </authorList>
    </citation>
    <scope>NUCLEOTIDE SEQUENCE [LARGE SCALE GENOMIC DNA]</scope>
    <source>
        <strain evidence="2">CGMCC 1.16619</strain>
    </source>
</reference>
<proteinExistence type="predicted"/>
<dbReference type="InterPro" id="IPR002347">
    <property type="entry name" value="SDR_fam"/>
</dbReference>
<keyword evidence="2" id="KW-1185">Reference proteome</keyword>
<name>A0ABW0QMK1_9GAMM</name>
<sequence length="529" mass="59097">MNPLTITTAPTSGQDDADTALLERLRAAAELLESVAADRQLLDQLPADDRQRLHQAVAQLYHPDPGARRIKLKAAEKARHAAKIQAEDSVLNQTGIRALRRRPVFTTPNVFAPEGFLPQDIPADADAAQPRESIEPKHCYVCKQKYSAIHFFYDQLCPDCAAFNYAKRTELVDLRGRVALLTGGRVKIGYQAGLKLLRAGAELIVTTRFPRDSAARYAEEPDFAQWGDRLQIYGLDLRHTPSVEAFCQELVATRPRLDFIINNACQTVRRPPDFYAHMMEGETAAVHEMPEHLRRLVGHYEGLRGSNILPDAGASALAVGGGRTDLPGLTRAAELSQLPLLPEELLAQSHLFPEGRLDQDLQQIDLRQRNSWRLLMAEVPSVELLEVQLVNAIAPFIINARLKPLMLRTPGRDKHIVNVSAMEGQFYRSFKTTRHPHTNMAKAALNMMTRTAATDYHNDGIHMNSVDTGWVTDEDPAELAARKVLEERFHPPLDIIDGAARIVDPIISGINSGEHVWGQFLKDYKPTDW</sequence>
<accession>A0ABW0QMK1</accession>
<gene>
    <name evidence="1" type="ORF">ACFPPA_09285</name>
</gene>
<evidence type="ECO:0000313" key="1">
    <source>
        <dbReference type="EMBL" id="MFC5525933.1"/>
    </source>
</evidence>
<dbReference type="Proteomes" id="UP001596114">
    <property type="component" value="Unassembled WGS sequence"/>
</dbReference>
<dbReference type="InterPro" id="IPR051468">
    <property type="entry name" value="Fungal_SecMetab_SDRs"/>
</dbReference>
<dbReference type="EMBL" id="JBHSNF010000002">
    <property type="protein sequence ID" value="MFC5525933.1"/>
    <property type="molecule type" value="Genomic_DNA"/>
</dbReference>
<dbReference type="Pfam" id="PF13561">
    <property type="entry name" value="adh_short_C2"/>
    <property type="match status" value="1"/>
</dbReference>